<evidence type="ECO:0000313" key="2">
    <source>
        <dbReference type="EMBL" id="PKC71296.1"/>
    </source>
</evidence>
<feature type="domain" description="Protein kinase" evidence="1">
    <location>
        <begin position="80"/>
        <end position="356"/>
    </location>
</feature>
<dbReference type="PANTHER" id="PTHR23257:SF706">
    <property type="entry name" value="PROTO-ONCOGENE SERINE_THREONINE-PROTEIN KINASE MOS"/>
    <property type="match status" value="1"/>
</dbReference>
<dbReference type="VEuPathDB" id="FungiDB:RhiirA1_453693"/>
<sequence length="404" mass="46522">MKKEFPQPIKCDDCEKTYFPCGWCSRCEGNYYITRFDQWTTGNSELDELIRESQKFSNAPSDIIVYIPFENIVSISAITDKVTKIIWPEGPRRRWDTRNEVWVGTGPYDSVMKRLTNKNKLCADFIRQIWSHRKCMRNPSISDVVGLTVDDEDNILVVVRREKRNLHGFIESEKGVLSVETIVALGWDIIGALNNIHSHGLVHRNLHSGNILVDTDDDENYGGYHSAVISDLGFYGSPEKETDISYERRYVYGVLPFVAPEVLRGNEHTAKSDIYSFGMILWTMLSGEVPWRNEHFNAKLARSIVEGSRPDCPLFTPPFLYEIVQNCWEPDPNNRPTSEELNKRFEIIESAIHDDFDEVEIYGQQVNADNERKRWAAHNSCAQKNYKIQALSSLSSTRIQIVEN</sequence>
<dbReference type="Proteomes" id="UP000232688">
    <property type="component" value="Unassembled WGS sequence"/>
</dbReference>
<keyword evidence="2" id="KW-0418">Kinase</keyword>
<protein>
    <submittedName>
        <fullName evidence="2">Kinase-like protein</fullName>
    </submittedName>
</protein>
<dbReference type="EMBL" id="LLXH01000174">
    <property type="protein sequence ID" value="PKC71296.1"/>
    <property type="molecule type" value="Genomic_DNA"/>
</dbReference>
<dbReference type="InterPro" id="IPR000719">
    <property type="entry name" value="Prot_kinase_dom"/>
</dbReference>
<dbReference type="GO" id="GO:0005737">
    <property type="term" value="C:cytoplasm"/>
    <property type="evidence" value="ECO:0007669"/>
    <property type="project" value="TreeGrafter"/>
</dbReference>
<dbReference type="Pfam" id="PF07714">
    <property type="entry name" value="PK_Tyr_Ser-Thr"/>
    <property type="match status" value="1"/>
</dbReference>
<dbReference type="Gene3D" id="1.10.510.10">
    <property type="entry name" value="Transferase(Phosphotransferase) domain 1"/>
    <property type="match status" value="1"/>
</dbReference>
<dbReference type="InterPro" id="IPR050167">
    <property type="entry name" value="Ser_Thr_protein_kinase"/>
</dbReference>
<comment type="caution">
    <text evidence="2">The sequence shown here is derived from an EMBL/GenBank/DDBJ whole genome shotgun (WGS) entry which is preliminary data.</text>
</comment>
<dbReference type="GO" id="GO:0004672">
    <property type="term" value="F:protein kinase activity"/>
    <property type="evidence" value="ECO:0007669"/>
    <property type="project" value="InterPro"/>
</dbReference>
<evidence type="ECO:0000259" key="1">
    <source>
        <dbReference type="PROSITE" id="PS50011"/>
    </source>
</evidence>
<dbReference type="PROSITE" id="PS50011">
    <property type="entry name" value="PROTEIN_KINASE_DOM"/>
    <property type="match status" value="1"/>
</dbReference>
<organism evidence="2 3">
    <name type="scientific">Rhizophagus irregularis</name>
    <dbReference type="NCBI Taxonomy" id="588596"/>
    <lineage>
        <taxon>Eukaryota</taxon>
        <taxon>Fungi</taxon>
        <taxon>Fungi incertae sedis</taxon>
        <taxon>Mucoromycota</taxon>
        <taxon>Glomeromycotina</taxon>
        <taxon>Glomeromycetes</taxon>
        <taxon>Glomerales</taxon>
        <taxon>Glomeraceae</taxon>
        <taxon>Rhizophagus</taxon>
    </lineage>
</organism>
<reference evidence="2 3" key="1">
    <citation type="submission" date="2017-10" db="EMBL/GenBank/DDBJ databases">
        <title>Extensive intraspecific genome diversity in a model arbuscular mycorrhizal fungus.</title>
        <authorList>
            <person name="Chen E.C.H."/>
            <person name="Morin E."/>
            <person name="Baudet D."/>
            <person name="Noel J."/>
            <person name="Ndikumana S."/>
            <person name="Charron P."/>
            <person name="St-Onge C."/>
            <person name="Giorgi J."/>
            <person name="Grigoriev I.V."/>
            <person name="Roux C."/>
            <person name="Martin F.M."/>
            <person name="Corradi N."/>
        </authorList>
    </citation>
    <scope>NUCLEOTIDE SEQUENCE [LARGE SCALE GENOMIC DNA]</scope>
    <source>
        <strain evidence="2 3">A1</strain>
    </source>
</reference>
<name>A0A2N0S6U4_9GLOM</name>
<dbReference type="SUPFAM" id="SSF56112">
    <property type="entry name" value="Protein kinase-like (PK-like)"/>
    <property type="match status" value="1"/>
</dbReference>
<dbReference type="PANTHER" id="PTHR23257">
    <property type="entry name" value="SERINE-THREONINE PROTEIN KINASE"/>
    <property type="match status" value="1"/>
</dbReference>
<dbReference type="InterPro" id="IPR011009">
    <property type="entry name" value="Kinase-like_dom_sf"/>
</dbReference>
<dbReference type="VEuPathDB" id="FungiDB:RhiirFUN_007138"/>
<dbReference type="AlphaFoldDB" id="A0A2N0S6U4"/>
<dbReference type="GO" id="GO:0007165">
    <property type="term" value="P:signal transduction"/>
    <property type="evidence" value="ECO:0007669"/>
    <property type="project" value="TreeGrafter"/>
</dbReference>
<keyword evidence="2" id="KW-0808">Transferase</keyword>
<dbReference type="InterPro" id="IPR001245">
    <property type="entry name" value="Ser-Thr/Tyr_kinase_cat_dom"/>
</dbReference>
<dbReference type="GO" id="GO:0005524">
    <property type="term" value="F:ATP binding"/>
    <property type="evidence" value="ECO:0007669"/>
    <property type="project" value="InterPro"/>
</dbReference>
<proteinExistence type="predicted"/>
<gene>
    <name evidence="2" type="ORF">RhiirA1_453693</name>
</gene>
<reference evidence="2 3" key="2">
    <citation type="submission" date="2017-10" db="EMBL/GenBank/DDBJ databases">
        <title>Genome analyses suggest a sexual origin of heterokaryosis in a supposedly ancient asexual fungus.</title>
        <authorList>
            <person name="Corradi N."/>
            <person name="Sedzielewska K."/>
            <person name="Noel J."/>
            <person name="Charron P."/>
            <person name="Farinelli L."/>
            <person name="Marton T."/>
            <person name="Kruger M."/>
            <person name="Pelin A."/>
            <person name="Brachmann A."/>
            <person name="Corradi N."/>
        </authorList>
    </citation>
    <scope>NUCLEOTIDE SEQUENCE [LARGE SCALE GENOMIC DNA]</scope>
    <source>
        <strain evidence="2 3">A1</strain>
    </source>
</reference>
<accession>A0A2N0S6U4</accession>
<evidence type="ECO:0000313" key="3">
    <source>
        <dbReference type="Proteomes" id="UP000232688"/>
    </source>
</evidence>